<evidence type="ECO:0000256" key="9">
    <source>
        <dbReference type="SAM" id="Phobius"/>
    </source>
</evidence>
<evidence type="ECO:0000256" key="2">
    <source>
        <dbReference type="ARBA" id="ARBA00004401"/>
    </source>
</evidence>
<dbReference type="PROSITE" id="PS51885">
    <property type="entry name" value="NEPRILYSIN"/>
    <property type="match status" value="1"/>
</dbReference>
<dbReference type="CDD" id="cd08662">
    <property type="entry name" value="M13"/>
    <property type="match status" value="1"/>
</dbReference>
<dbReference type="GO" id="GO:0008237">
    <property type="term" value="F:metallopeptidase activity"/>
    <property type="evidence" value="ECO:0007669"/>
    <property type="project" value="UniProtKB-KW"/>
</dbReference>
<evidence type="ECO:0000256" key="3">
    <source>
        <dbReference type="ARBA" id="ARBA00007357"/>
    </source>
</evidence>
<dbReference type="InterPro" id="IPR000718">
    <property type="entry name" value="Peptidase_M13"/>
</dbReference>
<keyword evidence="8" id="KW-0482">Metalloprotease</keyword>
<organism evidence="12 13">
    <name type="scientific">Cryptolaemus montrouzieri</name>
    <dbReference type="NCBI Taxonomy" id="559131"/>
    <lineage>
        <taxon>Eukaryota</taxon>
        <taxon>Metazoa</taxon>
        <taxon>Ecdysozoa</taxon>
        <taxon>Arthropoda</taxon>
        <taxon>Hexapoda</taxon>
        <taxon>Insecta</taxon>
        <taxon>Pterygota</taxon>
        <taxon>Neoptera</taxon>
        <taxon>Endopterygota</taxon>
        <taxon>Coleoptera</taxon>
        <taxon>Polyphaga</taxon>
        <taxon>Cucujiformia</taxon>
        <taxon>Coccinelloidea</taxon>
        <taxon>Coccinellidae</taxon>
        <taxon>Scymninae</taxon>
        <taxon>Scymnini</taxon>
        <taxon>Cryptolaemus</taxon>
    </lineage>
</organism>
<dbReference type="GO" id="GO:0006508">
    <property type="term" value="P:proteolysis"/>
    <property type="evidence" value="ECO:0007669"/>
    <property type="project" value="UniProtKB-KW"/>
</dbReference>
<dbReference type="PANTHER" id="PTHR11733:SF224">
    <property type="entry name" value="NEPRILYSIN-2"/>
    <property type="match status" value="1"/>
</dbReference>
<dbReference type="AlphaFoldDB" id="A0ABD2NQC7"/>
<dbReference type="InterPro" id="IPR008753">
    <property type="entry name" value="Peptidase_M13_N"/>
</dbReference>
<keyword evidence="7" id="KW-0862">Zinc</keyword>
<feature type="domain" description="Peptidase M13 N-terminal" evidence="11">
    <location>
        <begin position="70"/>
        <end position="456"/>
    </location>
</feature>
<evidence type="ECO:0000256" key="5">
    <source>
        <dbReference type="ARBA" id="ARBA00022723"/>
    </source>
</evidence>
<reference evidence="12 13" key="1">
    <citation type="journal article" date="2021" name="BMC Biol.">
        <title>Horizontally acquired antibacterial genes associated with adaptive radiation of ladybird beetles.</title>
        <authorList>
            <person name="Li H.S."/>
            <person name="Tang X.F."/>
            <person name="Huang Y.H."/>
            <person name="Xu Z.Y."/>
            <person name="Chen M.L."/>
            <person name="Du X.Y."/>
            <person name="Qiu B.Y."/>
            <person name="Chen P.T."/>
            <person name="Zhang W."/>
            <person name="Slipinski A."/>
            <person name="Escalona H.E."/>
            <person name="Waterhouse R.M."/>
            <person name="Zwick A."/>
            <person name="Pang H."/>
        </authorList>
    </citation>
    <scope>NUCLEOTIDE SEQUENCE [LARGE SCALE GENOMIC DNA]</scope>
    <source>
        <strain evidence="12">SYSU2018</strain>
    </source>
</reference>
<evidence type="ECO:0000259" key="11">
    <source>
        <dbReference type="Pfam" id="PF05649"/>
    </source>
</evidence>
<comment type="cofactor">
    <cofactor evidence="1">
        <name>Zn(2+)</name>
        <dbReference type="ChEBI" id="CHEBI:29105"/>
    </cofactor>
</comment>
<comment type="subcellular location">
    <subcellularLocation>
        <location evidence="2">Cell membrane</location>
        <topology evidence="2">Single-pass type II membrane protein</topology>
    </subcellularLocation>
</comment>
<protein>
    <recommendedName>
        <fullName evidence="14">Neprilysin</fullName>
    </recommendedName>
</protein>
<evidence type="ECO:0000256" key="1">
    <source>
        <dbReference type="ARBA" id="ARBA00001947"/>
    </source>
</evidence>
<dbReference type="InterPro" id="IPR042089">
    <property type="entry name" value="Peptidase_M13_dom_2"/>
</dbReference>
<dbReference type="Proteomes" id="UP001516400">
    <property type="component" value="Unassembled WGS sequence"/>
</dbReference>
<proteinExistence type="inferred from homology"/>
<gene>
    <name evidence="12" type="ORF">HHI36_004152</name>
</gene>
<dbReference type="Pfam" id="PF01431">
    <property type="entry name" value="Peptidase_M13"/>
    <property type="match status" value="1"/>
</dbReference>
<dbReference type="GO" id="GO:0005886">
    <property type="term" value="C:plasma membrane"/>
    <property type="evidence" value="ECO:0007669"/>
    <property type="project" value="UniProtKB-SubCell"/>
</dbReference>
<dbReference type="Pfam" id="PF05649">
    <property type="entry name" value="Peptidase_M13_N"/>
    <property type="match status" value="1"/>
</dbReference>
<evidence type="ECO:0000313" key="13">
    <source>
        <dbReference type="Proteomes" id="UP001516400"/>
    </source>
</evidence>
<keyword evidence="13" id="KW-1185">Reference proteome</keyword>
<evidence type="ECO:0000256" key="8">
    <source>
        <dbReference type="ARBA" id="ARBA00023049"/>
    </source>
</evidence>
<dbReference type="InterPro" id="IPR024079">
    <property type="entry name" value="MetalloPept_cat_dom_sf"/>
</dbReference>
<dbReference type="Gene3D" id="3.40.390.10">
    <property type="entry name" value="Collagenase (Catalytic Domain)"/>
    <property type="match status" value="1"/>
</dbReference>
<dbReference type="SUPFAM" id="SSF55486">
    <property type="entry name" value="Metalloproteases ('zincins'), catalytic domain"/>
    <property type="match status" value="1"/>
</dbReference>
<name>A0ABD2NQC7_9CUCU</name>
<dbReference type="EMBL" id="JABFTP020000144">
    <property type="protein sequence ID" value="KAL3280926.1"/>
    <property type="molecule type" value="Genomic_DNA"/>
</dbReference>
<dbReference type="Gene3D" id="1.10.1380.10">
    <property type="entry name" value="Neutral endopeptidase , domain2"/>
    <property type="match status" value="1"/>
</dbReference>
<keyword evidence="4" id="KW-0645">Protease</keyword>
<evidence type="ECO:0000256" key="4">
    <source>
        <dbReference type="ARBA" id="ARBA00022670"/>
    </source>
</evidence>
<evidence type="ECO:0000256" key="7">
    <source>
        <dbReference type="ARBA" id="ARBA00022833"/>
    </source>
</evidence>
<evidence type="ECO:0000256" key="6">
    <source>
        <dbReference type="ARBA" id="ARBA00022801"/>
    </source>
</evidence>
<keyword evidence="9" id="KW-0812">Transmembrane</keyword>
<sequence>MDYEPVKRRSRVARILCVLLIIAVAIAIALGVLLFLNMRKDKTNETLCQTPECIAASSQILSNMDSKIDPCDDFYQFACGEFIKKTVIPTSKGLVDSFSVQTNIIDQQIHTILEEPINAKDSRTIQLVKKVYQACMNETDIELHSMNTIKAIIHRLGGWPVVEGYNWNEASFDWIETLLKLRDSGMVYSMFMDFIVEQDNKNSSKRVLTVDQPYIPFEKAKRESRNQPILNAAHKFMVDLAVEFGANRNVAEREMEEILLFEMDLAKILVPAEERRDMEEEYHPISIMDLEKNFPILPWHYFVNKLVAPSNLSITDNLIVYLPEYLKKLQALLQGKPKRLLANYIFYKAAGSMISYSNRKLKAIQLEFTKAAMGIASSPPRTEQCTSVASRLNVVVGALYIRKYFDANDRTQTEEIVENIEEQFMKLLRNVDWMDQETKNQALEKLKAMDKFVGYPGELMDDSKLEEYYNNLHINSDNYVEVILNVSKFETDKDMKQLSEPVIKLDWRTRSSVAVVNAYYDLNANAIQVPAGILQGIFFGAKRPHYLNYGGIGFIIGHEFTHGFDDEGSQMDAHGNLREWWKGNTKTAYDKKAECIVDQYSKFVVPEVNMSLNGIITQGENIADNGGIKLAYLAYQDWKSKNNPEPKLPGLNFSPDQMFWIGSANVWCSKIRAKTLVQDIESEVHVPDRFRINVPFANSGFFAKDFNCPKGSKMNPEHTCTVW</sequence>
<keyword evidence="5" id="KW-0479">Metal-binding</keyword>
<evidence type="ECO:0000259" key="10">
    <source>
        <dbReference type="Pfam" id="PF01431"/>
    </source>
</evidence>
<dbReference type="PANTHER" id="PTHR11733">
    <property type="entry name" value="ZINC METALLOPROTEASE FAMILY M13 NEPRILYSIN-RELATED"/>
    <property type="match status" value="1"/>
</dbReference>
<comment type="similarity">
    <text evidence="3">Belongs to the peptidase M13 family.</text>
</comment>
<feature type="transmembrane region" description="Helical" evidence="9">
    <location>
        <begin position="12"/>
        <end position="36"/>
    </location>
</feature>
<keyword evidence="9" id="KW-1133">Transmembrane helix</keyword>
<feature type="domain" description="Peptidase M13 C-terminal" evidence="10">
    <location>
        <begin position="517"/>
        <end position="722"/>
    </location>
</feature>
<dbReference type="InterPro" id="IPR018497">
    <property type="entry name" value="Peptidase_M13_C"/>
</dbReference>
<evidence type="ECO:0000313" key="12">
    <source>
        <dbReference type="EMBL" id="KAL3280926.1"/>
    </source>
</evidence>
<evidence type="ECO:0008006" key="14">
    <source>
        <dbReference type="Google" id="ProtNLM"/>
    </source>
</evidence>
<accession>A0ABD2NQC7</accession>
<comment type="caution">
    <text evidence="12">The sequence shown here is derived from an EMBL/GenBank/DDBJ whole genome shotgun (WGS) entry which is preliminary data.</text>
</comment>
<dbReference type="PRINTS" id="PR00786">
    <property type="entry name" value="NEPRILYSIN"/>
</dbReference>
<keyword evidence="9" id="KW-0472">Membrane</keyword>
<keyword evidence="6" id="KW-0378">Hydrolase</keyword>
<dbReference type="GO" id="GO:0046872">
    <property type="term" value="F:metal ion binding"/>
    <property type="evidence" value="ECO:0007669"/>
    <property type="project" value="UniProtKB-KW"/>
</dbReference>